<dbReference type="EMBL" id="JAPDDS010000014">
    <property type="protein sequence ID" value="MCW1887106.1"/>
    <property type="molecule type" value="Genomic_DNA"/>
</dbReference>
<protein>
    <submittedName>
        <fullName evidence="2">Uncharacterized protein</fullName>
    </submittedName>
</protein>
<feature type="transmembrane region" description="Helical" evidence="1">
    <location>
        <begin position="6"/>
        <end position="28"/>
    </location>
</feature>
<name>A0ABT3FV59_9BACT</name>
<comment type="caution">
    <text evidence="2">The sequence shown here is derived from an EMBL/GenBank/DDBJ whole genome shotgun (WGS) entry which is preliminary data.</text>
</comment>
<sequence length="106" mass="11924">MEFTFTPVRVGILVALLAGFWFLGGYDFPVGEFAGLRRAWFYSVLMFVLGSVSATIVDHWVGNIDRSNLRFLYIVLGVLCIGGSFMYQNVLNERMKMGGKETIEAE</sequence>
<organism evidence="2 3">
    <name type="scientific">Luteolibacter flavescens</name>
    <dbReference type="NCBI Taxonomy" id="1859460"/>
    <lineage>
        <taxon>Bacteria</taxon>
        <taxon>Pseudomonadati</taxon>
        <taxon>Verrucomicrobiota</taxon>
        <taxon>Verrucomicrobiia</taxon>
        <taxon>Verrucomicrobiales</taxon>
        <taxon>Verrucomicrobiaceae</taxon>
        <taxon>Luteolibacter</taxon>
    </lineage>
</organism>
<dbReference type="RefSeq" id="WP_264503060.1">
    <property type="nucleotide sequence ID" value="NZ_JAPDDS010000014.1"/>
</dbReference>
<accession>A0ABT3FV59</accession>
<keyword evidence="1" id="KW-1133">Transmembrane helix</keyword>
<reference evidence="2 3" key="1">
    <citation type="submission" date="2022-10" db="EMBL/GenBank/DDBJ databases">
        <title>Luteolibacter flavescens strain MCCC 1K03193, whole genome shotgun sequencing project.</title>
        <authorList>
            <person name="Zhao G."/>
            <person name="Shen L."/>
        </authorList>
    </citation>
    <scope>NUCLEOTIDE SEQUENCE [LARGE SCALE GENOMIC DNA]</scope>
    <source>
        <strain evidence="2 3">MCCC 1K03193</strain>
    </source>
</reference>
<proteinExistence type="predicted"/>
<evidence type="ECO:0000256" key="1">
    <source>
        <dbReference type="SAM" id="Phobius"/>
    </source>
</evidence>
<feature type="transmembrane region" description="Helical" evidence="1">
    <location>
        <begin position="40"/>
        <end position="57"/>
    </location>
</feature>
<feature type="transmembrane region" description="Helical" evidence="1">
    <location>
        <begin position="69"/>
        <end position="87"/>
    </location>
</feature>
<keyword evidence="1" id="KW-0812">Transmembrane</keyword>
<keyword evidence="1" id="KW-0472">Membrane</keyword>
<dbReference type="Proteomes" id="UP001207930">
    <property type="component" value="Unassembled WGS sequence"/>
</dbReference>
<evidence type="ECO:0000313" key="2">
    <source>
        <dbReference type="EMBL" id="MCW1887106.1"/>
    </source>
</evidence>
<keyword evidence="3" id="KW-1185">Reference proteome</keyword>
<evidence type="ECO:0000313" key="3">
    <source>
        <dbReference type="Proteomes" id="UP001207930"/>
    </source>
</evidence>
<gene>
    <name evidence="2" type="ORF">OKA04_20375</name>
</gene>